<accession>A0A5J4YVD3</accession>
<keyword evidence="2" id="KW-0004">4Fe-4S</keyword>
<dbReference type="OrthoDB" id="2015542at2759"/>
<dbReference type="InterPro" id="IPR034405">
    <property type="entry name" value="F420"/>
</dbReference>
<evidence type="ECO:0000256" key="2">
    <source>
        <dbReference type="ARBA" id="ARBA00022485"/>
    </source>
</evidence>
<sequence length="208" mass="23841">MRMAWAFQRRQRCCKDMLKKMSHVARHLPLLKQTRRETQGSTEFVPLGFVSDNASTAQLGYRGRHAKPVPVCKGPIRLERILVHAVSRLVLGRFIPNLQVSFVKEGSKDAEVILECGANVLGGTLMNESISTAAGSRCGQLQSPTELKTAIRELRRVPVERSTAYYVLKWFDVDSIAHERKRRVKRRDRLALWQFRVVDFERRRGLQG</sequence>
<dbReference type="InterPro" id="IPR045567">
    <property type="entry name" value="CofH/MnqC-like_C"/>
</dbReference>
<dbReference type="PANTHER" id="PTHR43076">
    <property type="entry name" value="FO SYNTHASE (COFH)"/>
    <property type="match status" value="1"/>
</dbReference>
<dbReference type="GO" id="GO:0044689">
    <property type="term" value="F:7,8-didemethyl-8-hydroxy-5-deazariboflavin synthase activity"/>
    <property type="evidence" value="ECO:0007669"/>
    <property type="project" value="TreeGrafter"/>
</dbReference>
<keyword evidence="2" id="KW-0411">Iron-sulfur</keyword>
<comment type="cofactor">
    <cofactor evidence="1">
        <name>[4Fe-4S] cluster</name>
        <dbReference type="ChEBI" id="CHEBI:49883"/>
    </cofactor>
</comment>
<evidence type="ECO:0000313" key="5">
    <source>
        <dbReference type="Proteomes" id="UP000324585"/>
    </source>
</evidence>
<name>A0A5J4YVD3_PORPP</name>
<dbReference type="GO" id="GO:0051539">
    <property type="term" value="F:4 iron, 4 sulfur cluster binding"/>
    <property type="evidence" value="ECO:0007669"/>
    <property type="project" value="UniProtKB-KW"/>
</dbReference>
<dbReference type="EMBL" id="VRMN01000004">
    <property type="protein sequence ID" value="KAA8495158.1"/>
    <property type="molecule type" value="Genomic_DNA"/>
</dbReference>
<organism evidence="4 5">
    <name type="scientific">Porphyridium purpureum</name>
    <name type="common">Red alga</name>
    <name type="synonym">Porphyridium cruentum</name>
    <dbReference type="NCBI Taxonomy" id="35688"/>
    <lineage>
        <taxon>Eukaryota</taxon>
        <taxon>Rhodophyta</taxon>
        <taxon>Bangiophyceae</taxon>
        <taxon>Porphyridiales</taxon>
        <taxon>Porphyridiaceae</taxon>
        <taxon>Porphyridium</taxon>
    </lineage>
</organism>
<keyword evidence="5" id="KW-1185">Reference proteome</keyword>
<evidence type="ECO:0000313" key="4">
    <source>
        <dbReference type="EMBL" id="KAA8495158.1"/>
    </source>
</evidence>
<comment type="caution">
    <text evidence="4">The sequence shown here is derived from an EMBL/GenBank/DDBJ whole genome shotgun (WGS) entry which is preliminary data.</text>
</comment>
<dbReference type="AlphaFoldDB" id="A0A5J4YVD3"/>
<keyword evidence="2" id="KW-0408">Iron</keyword>
<dbReference type="Pfam" id="PF19288">
    <property type="entry name" value="CofH_C"/>
    <property type="match status" value="1"/>
</dbReference>
<evidence type="ECO:0000259" key="3">
    <source>
        <dbReference type="Pfam" id="PF19288"/>
    </source>
</evidence>
<evidence type="ECO:0000256" key="1">
    <source>
        <dbReference type="ARBA" id="ARBA00001966"/>
    </source>
</evidence>
<dbReference type="PANTHER" id="PTHR43076:SF1">
    <property type="entry name" value="LIPOYL SYNTHASE 2"/>
    <property type="match status" value="1"/>
</dbReference>
<reference evidence="5" key="1">
    <citation type="journal article" date="2019" name="Nat. Commun.">
        <title>Expansion of phycobilisome linker gene families in mesophilic red algae.</title>
        <authorList>
            <person name="Lee J."/>
            <person name="Kim D."/>
            <person name="Bhattacharya D."/>
            <person name="Yoon H.S."/>
        </authorList>
    </citation>
    <scope>NUCLEOTIDE SEQUENCE [LARGE SCALE GENOMIC DNA]</scope>
    <source>
        <strain evidence="5">CCMP 1328</strain>
    </source>
</reference>
<protein>
    <submittedName>
        <fullName evidence="4">FO synthase subunit 2</fullName>
    </submittedName>
</protein>
<dbReference type="Proteomes" id="UP000324585">
    <property type="component" value="Unassembled WGS sequence"/>
</dbReference>
<keyword evidence="2" id="KW-0479">Metal-binding</keyword>
<proteinExistence type="predicted"/>
<gene>
    <name evidence="4" type="ORF">FVE85_3399</name>
</gene>
<feature type="domain" description="CofH/MqnC-like C-terminal" evidence="3">
    <location>
        <begin position="79"/>
        <end position="168"/>
    </location>
</feature>